<evidence type="ECO:0000259" key="1">
    <source>
        <dbReference type="PROSITE" id="PS51736"/>
    </source>
</evidence>
<evidence type="ECO:0000313" key="3">
    <source>
        <dbReference type="EMBL" id="PIV46817.1"/>
    </source>
</evidence>
<dbReference type="GO" id="GO:0000150">
    <property type="term" value="F:DNA strand exchange activity"/>
    <property type="evidence" value="ECO:0007669"/>
    <property type="project" value="InterPro"/>
</dbReference>
<dbReference type="Pfam" id="PF07508">
    <property type="entry name" value="Recombinase"/>
    <property type="match status" value="1"/>
</dbReference>
<gene>
    <name evidence="3" type="ORF">COS21_03310</name>
</gene>
<organism evidence="3 4">
    <name type="scientific">bacterium (Candidatus Gribaldobacteria) CG02_land_8_20_14_3_00_41_15</name>
    <dbReference type="NCBI Taxonomy" id="2014270"/>
    <lineage>
        <taxon>Bacteria</taxon>
        <taxon>Candidatus Gribaldobacteria</taxon>
    </lineage>
</organism>
<dbReference type="SMART" id="SM00857">
    <property type="entry name" value="Resolvase"/>
    <property type="match status" value="1"/>
</dbReference>
<dbReference type="Gene3D" id="3.90.1750.20">
    <property type="entry name" value="Putative Large Serine Recombinase, Chain B, Domain 2"/>
    <property type="match status" value="1"/>
</dbReference>
<dbReference type="Pfam" id="PF13408">
    <property type="entry name" value="Zn_ribbon_recom"/>
    <property type="match status" value="1"/>
</dbReference>
<evidence type="ECO:0008006" key="5">
    <source>
        <dbReference type="Google" id="ProtNLM"/>
    </source>
</evidence>
<evidence type="ECO:0000259" key="2">
    <source>
        <dbReference type="PROSITE" id="PS51737"/>
    </source>
</evidence>
<reference evidence="4" key="1">
    <citation type="submission" date="2017-09" db="EMBL/GenBank/DDBJ databases">
        <title>Depth-based differentiation of microbial function through sediment-hosted aquifers and enrichment of novel symbionts in the deep terrestrial subsurface.</title>
        <authorList>
            <person name="Probst A.J."/>
            <person name="Ladd B."/>
            <person name="Jarett J.K."/>
            <person name="Geller-Mcgrath D.E."/>
            <person name="Sieber C.M.K."/>
            <person name="Emerson J.B."/>
            <person name="Anantharaman K."/>
            <person name="Thomas B.C."/>
            <person name="Malmstrom R."/>
            <person name="Stieglmeier M."/>
            <person name="Klingl A."/>
            <person name="Woyke T."/>
            <person name="Ryan C.M."/>
            <person name="Banfield J.F."/>
        </authorList>
    </citation>
    <scope>NUCLEOTIDE SEQUENCE [LARGE SCALE GENOMIC DNA]</scope>
</reference>
<dbReference type="Proteomes" id="UP000229030">
    <property type="component" value="Unassembled WGS sequence"/>
</dbReference>
<dbReference type="InterPro" id="IPR025827">
    <property type="entry name" value="Zn_ribbon_recom_dom"/>
</dbReference>
<proteinExistence type="predicted"/>
<dbReference type="InterPro" id="IPR036162">
    <property type="entry name" value="Resolvase-like_N_sf"/>
</dbReference>
<sequence>MREAPAPTQIQLKIQTFCLAAPKENFSLFFIKYLLNYVIKPMLKYFLYARKSTDEDDRQILSIDAQLAELKEFAAKEKLEIAASFEEAKTAKEPGRMRFGEMLALIENGQADGILAWHPDRLARNPIDGGKIIYMVDTGKIKSLKFPTFWFEDTPQGKFMLNIAFGQSKYFIDNLSENVKRGLRQKLRRGEYPGWAPLGYLNDYKNHNIKIDKKKHKLVKRIFELYSTGGYTLKNLTDKFNELGLRSQTGKSITPGMIHFILKNPFYYGVFKYKDELHEGKHEPIITKKLFDQAQEMLKKRGRSHEKKIHNYIFTNFMNCGACGCSITAEKHKGHIYYRCTKKKGPCAERYLREEELTEQLTREVQKVSCLPDG</sequence>
<feature type="domain" description="Resolvase/invertase-type recombinase catalytic" evidence="1">
    <location>
        <begin position="44"/>
        <end position="190"/>
    </location>
</feature>
<dbReference type="InterPro" id="IPR050639">
    <property type="entry name" value="SSR_resolvase"/>
</dbReference>
<dbReference type="SUPFAM" id="SSF53041">
    <property type="entry name" value="Resolvase-like"/>
    <property type="match status" value="1"/>
</dbReference>
<dbReference type="Pfam" id="PF00239">
    <property type="entry name" value="Resolvase"/>
    <property type="match status" value="1"/>
</dbReference>
<dbReference type="PANTHER" id="PTHR30461:SF23">
    <property type="entry name" value="DNA RECOMBINASE-RELATED"/>
    <property type="match status" value="1"/>
</dbReference>
<dbReference type="CDD" id="cd00338">
    <property type="entry name" value="Ser_Recombinase"/>
    <property type="match status" value="1"/>
</dbReference>
<dbReference type="AlphaFoldDB" id="A0A2M7DD78"/>
<dbReference type="PANTHER" id="PTHR30461">
    <property type="entry name" value="DNA-INVERTASE FROM LAMBDOID PROPHAGE"/>
    <property type="match status" value="1"/>
</dbReference>
<dbReference type="InterPro" id="IPR006119">
    <property type="entry name" value="Resolv_N"/>
</dbReference>
<comment type="caution">
    <text evidence="3">The sequence shown here is derived from an EMBL/GenBank/DDBJ whole genome shotgun (WGS) entry which is preliminary data.</text>
</comment>
<dbReference type="InterPro" id="IPR011109">
    <property type="entry name" value="DNA_bind_recombinase_dom"/>
</dbReference>
<evidence type="ECO:0000313" key="4">
    <source>
        <dbReference type="Proteomes" id="UP000229030"/>
    </source>
</evidence>
<feature type="domain" description="Recombinase" evidence="2">
    <location>
        <begin position="197"/>
        <end position="304"/>
    </location>
</feature>
<accession>A0A2M7DD78</accession>
<protein>
    <recommendedName>
        <fullName evidence="5">Recombinase domain-containing protein</fullName>
    </recommendedName>
</protein>
<dbReference type="Gene3D" id="3.40.50.1390">
    <property type="entry name" value="Resolvase, N-terminal catalytic domain"/>
    <property type="match status" value="1"/>
</dbReference>
<dbReference type="EMBL" id="PETV01000088">
    <property type="protein sequence ID" value="PIV46817.1"/>
    <property type="molecule type" value="Genomic_DNA"/>
</dbReference>
<name>A0A2M7DD78_9BACT</name>
<dbReference type="InterPro" id="IPR038109">
    <property type="entry name" value="DNA_bind_recomb_sf"/>
</dbReference>
<dbReference type="PROSITE" id="PS51736">
    <property type="entry name" value="RECOMBINASES_3"/>
    <property type="match status" value="1"/>
</dbReference>
<dbReference type="GO" id="GO:0003677">
    <property type="term" value="F:DNA binding"/>
    <property type="evidence" value="ECO:0007669"/>
    <property type="project" value="InterPro"/>
</dbReference>
<dbReference type="PROSITE" id="PS51737">
    <property type="entry name" value="RECOMBINASE_DNA_BIND"/>
    <property type="match status" value="1"/>
</dbReference>